<evidence type="ECO:0000256" key="2">
    <source>
        <dbReference type="SAM" id="MobiDB-lite"/>
    </source>
</evidence>
<evidence type="ECO:0000313" key="4">
    <source>
        <dbReference type="EMBL" id="CAI8004016.1"/>
    </source>
</evidence>
<dbReference type="AlphaFoldDB" id="A0AA35R4V4"/>
<name>A0AA35R4V4_GEOBA</name>
<organism evidence="4 5">
    <name type="scientific">Geodia barretti</name>
    <name type="common">Barrett's horny sponge</name>
    <dbReference type="NCBI Taxonomy" id="519541"/>
    <lineage>
        <taxon>Eukaryota</taxon>
        <taxon>Metazoa</taxon>
        <taxon>Porifera</taxon>
        <taxon>Demospongiae</taxon>
        <taxon>Heteroscleromorpha</taxon>
        <taxon>Tetractinellida</taxon>
        <taxon>Astrophorina</taxon>
        <taxon>Geodiidae</taxon>
        <taxon>Geodia</taxon>
    </lineage>
</organism>
<proteinExistence type="predicted"/>
<evidence type="ECO:0000313" key="5">
    <source>
        <dbReference type="Proteomes" id="UP001174909"/>
    </source>
</evidence>
<keyword evidence="5" id="KW-1185">Reference proteome</keyword>
<dbReference type="Gene3D" id="1.10.287.1490">
    <property type="match status" value="1"/>
</dbReference>
<feature type="region of interest" description="Disordered" evidence="2">
    <location>
        <begin position="197"/>
        <end position="218"/>
    </location>
</feature>
<keyword evidence="3" id="KW-0812">Transmembrane</keyword>
<dbReference type="Proteomes" id="UP001174909">
    <property type="component" value="Unassembled WGS sequence"/>
</dbReference>
<accession>A0AA35R4V4</accession>
<keyword evidence="3" id="KW-1133">Transmembrane helix</keyword>
<feature type="transmembrane region" description="Helical" evidence="3">
    <location>
        <begin position="6"/>
        <end position="24"/>
    </location>
</feature>
<feature type="compositionally biased region" description="Basic and acidic residues" evidence="2">
    <location>
        <begin position="198"/>
        <end position="218"/>
    </location>
</feature>
<dbReference type="EMBL" id="CASHTH010000550">
    <property type="protein sequence ID" value="CAI8004016.1"/>
    <property type="molecule type" value="Genomic_DNA"/>
</dbReference>
<protein>
    <submittedName>
        <fullName evidence="4">Uncharacterized protein</fullName>
    </submittedName>
</protein>
<keyword evidence="1" id="KW-0175">Coiled coil</keyword>
<reference evidence="4" key="1">
    <citation type="submission" date="2023-03" db="EMBL/GenBank/DDBJ databases">
        <authorList>
            <person name="Steffen K."/>
            <person name="Cardenas P."/>
        </authorList>
    </citation>
    <scope>NUCLEOTIDE SEQUENCE</scope>
</reference>
<evidence type="ECO:0000256" key="3">
    <source>
        <dbReference type="SAM" id="Phobius"/>
    </source>
</evidence>
<evidence type="ECO:0000256" key="1">
    <source>
        <dbReference type="SAM" id="Coils"/>
    </source>
</evidence>
<gene>
    <name evidence="4" type="ORF">GBAR_LOCUS3814</name>
</gene>
<comment type="caution">
    <text evidence="4">The sequence shown here is derived from an EMBL/GenBank/DDBJ whole genome shotgun (WGS) entry which is preliminary data.</text>
</comment>
<sequence>MANFRVLALVVLSSCVGGLLYVYWRQCVELRGLRSANGQLRHELTSSRGDRDQVQFRLNLLREDLGAVQQAREEGEQRVQELDDQLQEERGRLRETRQELEVSNTRLETAESNARLCNDQKVTVEEVLDQLRSQLSGCEAESRDTATEKARLSKEKDVLKEEANRKRTELDHVTQQLSQAEADAQTCNRGLVACRSQMESRAKQQEMGFHEERQTHQQ</sequence>
<feature type="coiled-coil region" evidence="1">
    <location>
        <begin position="58"/>
        <end position="183"/>
    </location>
</feature>
<keyword evidence="3" id="KW-0472">Membrane</keyword>